<evidence type="ECO:0000313" key="2">
    <source>
        <dbReference type="Proteomes" id="UP000240216"/>
    </source>
</evidence>
<name>A0A2H4PR93_9CAUD</name>
<protein>
    <recommendedName>
        <fullName evidence="3">ArdA-like antirestriction protein</fullName>
    </recommendedName>
</protein>
<accession>A0A2H4PR93</accession>
<sequence length="187" mass="21600">MELFWKNADTHDYNDGGGLDLSDVWAEPTVYDADDLFIAVVHHIALWALEKDYSMDRIVGFTLDHDGDEVEISGTAGDWTWLKEVCEVVVYDESDGSIPICAVLGSIKDTLWSQFNFDSIGDLRDTYSQEWSGDYQDFAKDQMENSGEDLPEHLEYYFNYQDYGEHLIESDYTIIEFANEEFLFYNS</sequence>
<evidence type="ECO:0008006" key="3">
    <source>
        <dbReference type="Google" id="ProtNLM"/>
    </source>
</evidence>
<dbReference type="Gene3D" id="1.10.10.1190">
    <property type="entry name" value="Antirestriction protein ArdA, domain 3"/>
    <property type="match status" value="1"/>
</dbReference>
<keyword evidence="2" id="KW-1185">Reference proteome</keyword>
<proteinExistence type="predicted"/>
<organism evidence="1 2">
    <name type="scientific">Streptomyces phage Immanuel3</name>
    <dbReference type="NCBI Taxonomy" id="2053813"/>
    <lineage>
        <taxon>Viruses</taxon>
        <taxon>Duplodnaviria</taxon>
        <taxon>Heunggongvirae</taxon>
        <taxon>Uroviricota</taxon>
        <taxon>Caudoviricetes</taxon>
        <taxon>Beephvirinae</taxon>
        <taxon>Immanueltrevirus</taxon>
        <taxon>Immanueltrevirus immanuel3</taxon>
    </lineage>
</organism>
<dbReference type="Proteomes" id="UP000240216">
    <property type="component" value="Segment"/>
</dbReference>
<evidence type="ECO:0000313" key="1">
    <source>
        <dbReference type="EMBL" id="ATW69428.1"/>
    </source>
</evidence>
<dbReference type="EMBL" id="MG518520">
    <property type="protein sequence ID" value="ATW69428.1"/>
    <property type="molecule type" value="Genomic_DNA"/>
</dbReference>
<gene>
    <name evidence="1" type="ORF">SEA_IMMANUEL3_77</name>
</gene>
<dbReference type="InterPro" id="IPR041893">
    <property type="entry name" value="ArdA_dom3"/>
</dbReference>
<reference evidence="2" key="1">
    <citation type="submission" date="2017-11" db="EMBL/GenBank/DDBJ databases">
        <authorList>
            <person name="McClendondon-Moss T.O."/>
            <person name="Donegan-Quick R.D."/>
            <person name="Bhuiyan S."/>
            <person name="Visi D.K."/>
            <person name="Allen M.S."/>
            <person name="Hughes L.E."/>
            <person name="Garlena R.A."/>
            <person name="Russell D.A."/>
            <person name="Pope W.H."/>
            <person name="Jacobs-Sera D."/>
            <person name="Hendrix R.W."/>
            <person name="Hatfull G.F."/>
        </authorList>
    </citation>
    <scope>NUCLEOTIDE SEQUENCE [LARGE SCALE GENOMIC DNA]</scope>
</reference>